<dbReference type="EMBL" id="JACXVP010000003">
    <property type="protein sequence ID" value="KAG5616724.1"/>
    <property type="molecule type" value="Genomic_DNA"/>
</dbReference>
<proteinExistence type="predicted"/>
<dbReference type="Proteomes" id="UP000824120">
    <property type="component" value="Chromosome 3"/>
</dbReference>
<keyword evidence="2" id="KW-1185">Reference proteome</keyword>
<organism evidence="1 2">
    <name type="scientific">Solanum commersonii</name>
    <name type="common">Commerson's wild potato</name>
    <name type="synonym">Commerson's nightshade</name>
    <dbReference type="NCBI Taxonomy" id="4109"/>
    <lineage>
        <taxon>Eukaryota</taxon>
        <taxon>Viridiplantae</taxon>
        <taxon>Streptophyta</taxon>
        <taxon>Embryophyta</taxon>
        <taxon>Tracheophyta</taxon>
        <taxon>Spermatophyta</taxon>
        <taxon>Magnoliopsida</taxon>
        <taxon>eudicotyledons</taxon>
        <taxon>Gunneridae</taxon>
        <taxon>Pentapetalae</taxon>
        <taxon>asterids</taxon>
        <taxon>lamiids</taxon>
        <taxon>Solanales</taxon>
        <taxon>Solanaceae</taxon>
        <taxon>Solanoideae</taxon>
        <taxon>Solaneae</taxon>
        <taxon>Solanum</taxon>
    </lineage>
</organism>
<sequence>MIARRSLSNTRNKSQHFLYPEMENYLEPSHGKLSAHSRKIITELILGIGPVEMIYQAYPGGDDNLNILEVGKHKD</sequence>
<name>A0A9J5ZXP7_SOLCO</name>
<gene>
    <name evidence="1" type="ORF">H5410_016548</name>
</gene>
<reference evidence="1 2" key="1">
    <citation type="submission" date="2020-09" db="EMBL/GenBank/DDBJ databases">
        <title>De no assembly of potato wild relative species, Solanum commersonii.</title>
        <authorList>
            <person name="Cho K."/>
        </authorList>
    </citation>
    <scope>NUCLEOTIDE SEQUENCE [LARGE SCALE GENOMIC DNA]</scope>
    <source>
        <strain evidence="1">LZ3.2</strain>
        <tissue evidence="1">Leaf</tissue>
    </source>
</reference>
<dbReference type="AlphaFoldDB" id="A0A9J5ZXP7"/>
<evidence type="ECO:0000313" key="1">
    <source>
        <dbReference type="EMBL" id="KAG5616724.1"/>
    </source>
</evidence>
<evidence type="ECO:0000313" key="2">
    <source>
        <dbReference type="Proteomes" id="UP000824120"/>
    </source>
</evidence>
<accession>A0A9J5ZXP7</accession>
<comment type="caution">
    <text evidence="1">The sequence shown here is derived from an EMBL/GenBank/DDBJ whole genome shotgun (WGS) entry which is preliminary data.</text>
</comment>
<protein>
    <submittedName>
        <fullName evidence="1">Uncharacterized protein</fullName>
    </submittedName>
</protein>